<dbReference type="Pfam" id="PF01243">
    <property type="entry name" value="PNPOx_N"/>
    <property type="match status" value="1"/>
</dbReference>
<dbReference type="GO" id="GO:0016627">
    <property type="term" value="F:oxidoreductase activity, acting on the CH-CH group of donors"/>
    <property type="evidence" value="ECO:0007669"/>
    <property type="project" value="TreeGrafter"/>
</dbReference>
<sequence>MSFEEFWTERHLCTLTTLRADGTPHVVPVGVTLDGDVARVITSSTSQKVRNVRNGGSRVAVCQVDGARWSTLEGVATVHDDPEAVARAVRLYSARYREPRANPLRVVIEIKITRELGNVRRD</sequence>
<gene>
    <name evidence="3" type="ORF">FDA94_37200</name>
</gene>
<dbReference type="NCBIfam" id="TIGR03618">
    <property type="entry name" value="Rv1155_F420"/>
    <property type="match status" value="1"/>
</dbReference>
<keyword evidence="4" id="KW-1185">Reference proteome</keyword>
<dbReference type="EMBL" id="SZQA01000068">
    <property type="protein sequence ID" value="TKK78770.1"/>
    <property type="molecule type" value="Genomic_DNA"/>
</dbReference>
<dbReference type="SUPFAM" id="SSF50475">
    <property type="entry name" value="FMN-binding split barrel"/>
    <property type="match status" value="1"/>
</dbReference>
<dbReference type="InterPro" id="IPR011576">
    <property type="entry name" value="Pyridox_Oxase_N"/>
</dbReference>
<dbReference type="AlphaFoldDB" id="A0A4U3LSM0"/>
<keyword evidence="1" id="KW-0560">Oxidoreductase</keyword>
<feature type="domain" description="Pyridoxamine 5'-phosphate oxidase N-terminal" evidence="2">
    <location>
        <begin position="3"/>
        <end position="114"/>
    </location>
</feature>
<dbReference type="Proteomes" id="UP000308705">
    <property type="component" value="Unassembled WGS sequence"/>
</dbReference>
<dbReference type="InterPro" id="IPR019920">
    <property type="entry name" value="F420-binding_dom_put"/>
</dbReference>
<dbReference type="InterPro" id="IPR052019">
    <property type="entry name" value="F420H2_bilvrd_red/Heme_oxyg"/>
</dbReference>
<dbReference type="OrthoDB" id="4551790at2"/>
<dbReference type="PANTHER" id="PTHR35176:SF1">
    <property type="entry name" value="F420H(2)-DEPENDENT BILIVERDIN REDUCTASE"/>
    <property type="match status" value="1"/>
</dbReference>
<dbReference type="PANTHER" id="PTHR35176">
    <property type="entry name" value="HEME OXYGENASE HI_0854-RELATED"/>
    <property type="match status" value="1"/>
</dbReference>
<reference evidence="3 4" key="1">
    <citation type="submission" date="2019-04" db="EMBL/GenBank/DDBJ databases">
        <title>Herbidospora sp. NEAU-GS14.nov., a novel actinomycete isolated from soil.</title>
        <authorList>
            <person name="Han L."/>
        </authorList>
    </citation>
    <scope>NUCLEOTIDE SEQUENCE [LARGE SCALE GENOMIC DNA]</scope>
    <source>
        <strain evidence="3 4">NEAU-GS14</strain>
    </source>
</reference>
<dbReference type="InterPro" id="IPR012349">
    <property type="entry name" value="Split_barrel_FMN-bd"/>
</dbReference>
<evidence type="ECO:0000313" key="4">
    <source>
        <dbReference type="Proteomes" id="UP000308705"/>
    </source>
</evidence>
<evidence type="ECO:0000256" key="1">
    <source>
        <dbReference type="ARBA" id="ARBA00023002"/>
    </source>
</evidence>
<dbReference type="RefSeq" id="WP_137251715.1">
    <property type="nucleotide sequence ID" value="NZ_SZQA01000068.1"/>
</dbReference>
<accession>A0A4U3LSM0</accession>
<name>A0A4U3LSM0_9ACTN</name>
<dbReference type="Gene3D" id="2.30.110.10">
    <property type="entry name" value="Electron Transport, Fmn-binding Protein, Chain A"/>
    <property type="match status" value="1"/>
</dbReference>
<dbReference type="GO" id="GO:0005829">
    <property type="term" value="C:cytosol"/>
    <property type="evidence" value="ECO:0007669"/>
    <property type="project" value="TreeGrafter"/>
</dbReference>
<dbReference type="GO" id="GO:0070967">
    <property type="term" value="F:coenzyme F420 binding"/>
    <property type="evidence" value="ECO:0007669"/>
    <property type="project" value="TreeGrafter"/>
</dbReference>
<organism evidence="3 4">
    <name type="scientific">Herbidospora galbida</name>
    <dbReference type="NCBI Taxonomy" id="2575442"/>
    <lineage>
        <taxon>Bacteria</taxon>
        <taxon>Bacillati</taxon>
        <taxon>Actinomycetota</taxon>
        <taxon>Actinomycetes</taxon>
        <taxon>Streptosporangiales</taxon>
        <taxon>Streptosporangiaceae</taxon>
        <taxon>Herbidospora</taxon>
    </lineage>
</organism>
<protein>
    <submittedName>
        <fullName evidence="3">PPOX class F420-dependent oxidoreductase</fullName>
    </submittedName>
</protein>
<evidence type="ECO:0000259" key="2">
    <source>
        <dbReference type="Pfam" id="PF01243"/>
    </source>
</evidence>
<proteinExistence type="predicted"/>
<comment type="caution">
    <text evidence="3">The sequence shown here is derived from an EMBL/GenBank/DDBJ whole genome shotgun (WGS) entry which is preliminary data.</text>
</comment>
<evidence type="ECO:0000313" key="3">
    <source>
        <dbReference type="EMBL" id="TKK78770.1"/>
    </source>
</evidence>